<comment type="caution">
    <text evidence="4">The sequence shown here is derived from an EMBL/GenBank/DDBJ whole genome shotgun (WGS) entry which is preliminary data.</text>
</comment>
<name>A0A7C9FF13_9BACT</name>
<evidence type="ECO:0000256" key="1">
    <source>
        <dbReference type="PROSITE-ProRule" id="PRU00169"/>
    </source>
</evidence>
<dbReference type="InterPro" id="IPR011006">
    <property type="entry name" value="CheY-like_superfamily"/>
</dbReference>
<dbReference type="CDD" id="cd17532">
    <property type="entry name" value="REC_LytTR_AlgR-like"/>
    <property type="match status" value="1"/>
</dbReference>
<dbReference type="PANTHER" id="PTHR37299:SF1">
    <property type="entry name" value="STAGE 0 SPORULATION PROTEIN A HOMOLOG"/>
    <property type="match status" value="1"/>
</dbReference>
<dbReference type="Pfam" id="PF04397">
    <property type="entry name" value="LytTR"/>
    <property type="match status" value="1"/>
</dbReference>
<dbReference type="PROSITE" id="PS50110">
    <property type="entry name" value="RESPONSE_REGULATORY"/>
    <property type="match status" value="1"/>
</dbReference>
<reference evidence="4 5" key="1">
    <citation type="submission" date="2019-10" db="EMBL/GenBank/DDBJ databases">
        <title>Draft Genome Sequence of Cytophagaceae sp. SJW1-29.</title>
        <authorList>
            <person name="Choi A."/>
        </authorList>
    </citation>
    <scope>NUCLEOTIDE SEQUENCE [LARGE SCALE GENOMIC DNA]</scope>
    <source>
        <strain evidence="4 5">SJW1-29</strain>
    </source>
</reference>
<protein>
    <submittedName>
        <fullName evidence="4">Response regulator</fullName>
    </submittedName>
</protein>
<keyword evidence="5" id="KW-1185">Reference proteome</keyword>
<evidence type="ECO:0000259" key="3">
    <source>
        <dbReference type="PROSITE" id="PS50930"/>
    </source>
</evidence>
<dbReference type="Gene3D" id="2.40.50.1020">
    <property type="entry name" value="LytTr DNA-binding domain"/>
    <property type="match status" value="1"/>
</dbReference>
<dbReference type="PROSITE" id="PS50930">
    <property type="entry name" value="HTH_LYTTR"/>
    <property type="match status" value="1"/>
</dbReference>
<dbReference type="InterPro" id="IPR001789">
    <property type="entry name" value="Sig_transdc_resp-reg_receiver"/>
</dbReference>
<evidence type="ECO:0000313" key="5">
    <source>
        <dbReference type="Proteomes" id="UP000479293"/>
    </source>
</evidence>
<dbReference type="InterPro" id="IPR046947">
    <property type="entry name" value="LytR-like"/>
</dbReference>
<keyword evidence="1" id="KW-0597">Phosphoprotein</keyword>
<dbReference type="GO" id="GO:0000156">
    <property type="term" value="F:phosphorelay response regulator activity"/>
    <property type="evidence" value="ECO:0007669"/>
    <property type="project" value="InterPro"/>
</dbReference>
<feature type="modified residue" description="4-aspartylphosphate" evidence="1">
    <location>
        <position position="56"/>
    </location>
</feature>
<evidence type="ECO:0000259" key="2">
    <source>
        <dbReference type="PROSITE" id="PS50110"/>
    </source>
</evidence>
<dbReference type="AlphaFoldDB" id="A0A7C9FF13"/>
<dbReference type="EMBL" id="WHLY01000002">
    <property type="protein sequence ID" value="MPR36130.1"/>
    <property type="molecule type" value="Genomic_DNA"/>
</dbReference>
<gene>
    <name evidence="4" type="ORF">GBK04_22975</name>
</gene>
<feature type="domain" description="Response regulatory" evidence="2">
    <location>
        <begin position="5"/>
        <end position="118"/>
    </location>
</feature>
<dbReference type="SUPFAM" id="SSF52172">
    <property type="entry name" value="CheY-like"/>
    <property type="match status" value="1"/>
</dbReference>
<organism evidence="4 5">
    <name type="scientific">Salmonirosea aquatica</name>
    <dbReference type="NCBI Taxonomy" id="2654236"/>
    <lineage>
        <taxon>Bacteria</taxon>
        <taxon>Pseudomonadati</taxon>
        <taxon>Bacteroidota</taxon>
        <taxon>Cytophagia</taxon>
        <taxon>Cytophagales</taxon>
        <taxon>Spirosomataceae</taxon>
        <taxon>Salmonirosea</taxon>
    </lineage>
</organism>
<proteinExistence type="predicted"/>
<dbReference type="Gene3D" id="3.40.50.2300">
    <property type="match status" value="1"/>
</dbReference>
<dbReference type="Pfam" id="PF00072">
    <property type="entry name" value="Response_reg"/>
    <property type="match status" value="1"/>
</dbReference>
<sequence length="266" mass="30915">MTTYRSLIIDDEPLARRVIRTFLQTDSSICVLDEAGNGSEAVIKILQHRPDLIFLDIQMPELDGFEVLKEIWPHHQPFVVFTTAYDQYALRAFEVNAIDYLLKPFNEVRFHQALGRAQERLTQQKQPRIEALVSQLLAEQAAQPRGAYLQRILVKETGRMYLVKTEDISYLDADGNYITLHTVNRGDRNAGTERHTIYESLTSLETKLDPAEFVRINRSYIVNLNYIDTVETYFNGEYIVHMKTGQQLKWTRNYRESLKAFYAKSS</sequence>
<dbReference type="GO" id="GO:0003677">
    <property type="term" value="F:DNA binding"/>
    <property type="evidence" value="ECO:0007669"/>
    <property type="project" value="InterPro"/>
</dbReference>
<dbReference type="Proteomes" id="UP000479293">
    <property type="component" value="Unassembled WGS sequence"/>
</dbReference>
<dbReference type="SMART" id="SM00448">
    <property type="entry name" value="REC"/>
    <property type="match status" value="1"/>
</dbReference>
<feature type="domain" description="HTH LytTR-type" evidence="3">
    <location>
        <begin position="152"/>
        <end position="264"/>
    </location>
</feature>
<dbReference type="RefSeq" id="WP_152763776.1">
    <property type="nucleotide sequence ID" value="NZ_WHLY01000002.1"/>
</dbReference>
<dbReference type="SMART" id="SM00850">
    <property type="entry name" value="LytTR"/>
    <property type="match status" value="1"/>
</dbReference>
<dbReference type="InterPro" id="IPR007492">
    <property type="entry name" value="LytTR_DNA-bd_dom"/>
</dbReference>
<evidence type="ECO:0000313" key="4">
    <source>
        <dbReference type="EMBL" id="MPR36130.1"/>
    </source>
</evidence>
<dbReference type="PANTHER" id="PTHR37299">
    <property type="entry name" value="TRANSCRIPTIONAL REGULATOR-RELATED"/>
    <property type="match status" value="1"/>
</dbReference>
<accession>A0A7C9FF13</accession>